<dbReference type="PANTHER" id="PTHR10380:SF173">
    <property type="entry name" value="CUTICULAR PROTEIN 47EF, ISOFORM C-RELATED"/>
    <property type="match status" value="1"/>
</dbReference>
<evidence type="ECO:0000313" key="3">
    <source>
        <dbReference type="EMBL" id="CAG7648478.1"/>
    </source>
</evidence>
<gene>
    <name evidence="3" type="ORF">AFUS01_LOCUS661</name>
</gene>
<accession>A0A8J2NR06</accession>
<dbReference type="PROSITE" id="PS51155">
    <property type="entry name" value="CHIT_BIND_RR_2"/>
    <property type="match status" value="1"/>
</dbReference>
<keyword evidence="1 2" id="KW-0193">Cuticle</keyword>
<dbReference type="GO" id="GO:0008010">
    <property type="term" value="F:structural constituent of chitin-based larval cuticle"/>
    <property type="evidence" value="ECO:0007669"/>
    <property type="project" value="TreeGrafter"/>
</dbReference>
<dbReference type="GO" id="GO:0062129">
    <property type="term" value="C:chitin-based extracellular matrix"/>
    <property type="evidence" value="ECO:0007669"/>
    <property type="project" value="TreeGrafter"/>
</dbReference>
<dbReference type="Proteomes" id="UP000708208">
    <property type="component" value="Unassembled WGS sequence"/>
</dbReference>
<comment type="caution">
    <text evidence="3">The sequence shown here is derived from an EMBL/GenBank/DDBJ whole genome shotgun (WGS) entry which is preliminary data.</text>
</comment>
<evidence type="ECO:0000256" key="2">
    <source>
        <dbReference type="PROSITE-ProRule" id="PRU00497"/>
    </source>
</evidence>
<evidence type="ECO:0000256" key="1">
    <source>
        <dbReference type="ARBA" id="ARBA00022460"/>
    </source>
</evidence>
<name>A0A8J2NR06_9HEXA</name>
<sequence>MAISIKRMAFSLKIINPQLLSLPSIPPFNSSSTMMKIVLIAAFIGIASAQFRPQAPVPRNQPEVTIVRSENEANQGDGSFRWAYETSDGTRAEQAGYIKNPGAPQDDIIQSLSGAYSHYSPEGEYLTVTYTADENGFVPQGNHLPTPPPIPADIQKSLDIILRNAQSQQQRQQFRGK</sequence>
<protein>
    <submittedName>
        <fullName evidence="3">Uncharacterized protein</fullName>
    </submittedName>
</protein>
<dbReference type="InterPro" id="IPR000618">
    <property type="entry name" value="Insect_cuticle"/>
</dbReference>
<keyword evidence="4" id="KW-1185">Reference proteome</keyword>
<dbReference type="InterPro" id="IPR050468">
    <property type="entry name" value="Cuticle_Struct_Prot"/>
</dbReference>
<evidence type="ECO:0000313" key="4">
    <source>
        <dbReference type="Proteomes" id="UP000708208"/>
    </source>
</evidence>
<dbReference type="AlphaFoldDB" id="A0A8J2NR06"/>
<dbReference type="PROSITE" id="PS00233">
    <property type="entry name" value="CHIT_BIND_RR_1"/>
    <property type="match status" value="1"/>
</dbReference>
<dbReference type="PANTHER" id="PTHR10380">
    <property type="entry name" value="CUTICLE PROTEIN"/>
    <property type="match status" value="1"/>
</dbReference>
<dbReference type="OrthoDB" id="8187975at2759"/>
<dbReference type="InterPro" id="IPR031311">
    <property type="entry name" value="CHIT_BIND_RR_consensus"/>
</dbReference>
<organism evidence="3 4">
    <name type="scientific">Allacma fusca</name>
    <dbReference type="NCBI Taxonomy" id="39272"/>
    <lineage>
        <taxon>Eukaryota</taxon>
        <taxon>Metazoa</taxon>
        <taxon>Ecdysozoa</taxon>
        <taxon>Arthropoda</taxon>
        <taxon>Hexapoda</taxon>
        <taxon>Collembola</taxon>
        <taxon>Symphypleona</taxon>
        <taxon>Sminthuridae</taxon>
        <taxon>Allacma</taxon>
    </lineage>
</organism>
<reference evidence="3" key="1">
    <citation type="submission" date="2021-06" db="EMBL/GenBank/DDBJ databases">
        <authorList>
            <person name="Hodson N. C."/>
            <person name="Mongue J. A."/>
            <person name="Jaron S. K."/>
        </authorList>
    </citation>
    <scope>NUCLEOTIDE SEQUENCE</scope>
</reference>
<proteinExistence type="predicted"/>
<dbReference type="EMBL" id="CAJVCH010003387">
    <property type="protein sequence ID" value="CAG7648478.1"/>
    <property type="molecule type" value="Genomic_DNA"/>
</dbReference>
<dbReference type="Pfam" id="PF00379">
    <property type="entry name" value="Chitin_bind_4"/>
    <property type="match status" value="1"/>
</dbReference>